<dbReference type="SUPFAM" id="SSF55753">
    <property type="entry name" value="Actin depolymerizing proteins"/>
    <property type="match status" value="5"/>
</dbReference>
<evidence type="ECO:0000256" key="5">
    <source>
        <dbReference type="ARBA" id="ARBA00022737"/>
    </source>
</evidence>
<feature type="domain" description="HP" evidence="10">
    <location>
        <begin position="1441"/>
        <end position="1504"/>
    </location>
</feature>
<dbReference type="Pfam" id="PF00626">
    <property type="entry name" value="Gelsolin"/>
    <property type="match status" value="1"/>
</dbReference>
<evidence type="ECO:0000256" key="7">
    <source>
        <dbReference type="ARBA" id="ARBA00023203"/>
    </source>
</evidence>
<dbReference type="GO" id="GO:0016020">
    <property type="term" value="C:membrane"/>
    <property type="evidence" value="ECO:0007669"/>
    <property type="project" value="UniProtKB-SubCell"/>
</dbReference>
<feature type="region of interest" description="Disordered" evidence="9">
    <location>
        <begin position="106"/>
        <end position="148"/>
    </location>
</feature>
<dbReference type="Ensembl" id="ENSOTST00005076621.2">
    <property type="protein sequence ID" value="ENSOTSP00005070599.2"/>
    <property type="gene ID" value="ENSOTSG00005032451.2"/>
</dbReference>
<dbReference type="GO" id="GO:0051016">
    <property type="term" value="P:barbed-end actin filament capping"/>
    <property type="evidence" value="ECO:0007669"/>
    <property type="project" value="TreeGrafter"/>
</dbReference>
<evidence type="ECO:0000313" key="11">
    <source>
        <dbReference type="Ensembl" id="ENSOTSP00005070599.2"/>
    </source>
</evidence>
<dbReference type="AlphaFoldDB" id="A0A8C8HX74"/>
<organism evidence="11 12">
    <name type="scientific">Oncorhynchus tshawytscha</name>
    <name type="common">Chinook salmon</name>
    <name type="synonym">Salmo tshawytscha</name>
    <dbReference type="NCBI Taxonomy" id="74940"/>
    <lineage>
        <taxon>Eukaryota</taxon>
        <taxon>Metazoa</taxon>
        <taxon>Chordata</taxon>
        <taxon>Craniata</taxon>
        <taxon>Vertebrata</taxon>
        <taxon>Euteleostomi</taxon>
        <taxon>Actinopterygii</taxon>
        <taxon>Neopterygii</taxon>
        <taxon>Teleostei</taxon>
        <taxon>Protacanthopterygii</taxon>
        <taxon>Salmoniformes</taxon>
        <taxon>Salmonidae</taxon>
        <taxon>Salmoninae</taxon>
        <taxon>Oncorhynchus</taxon>
    </lineage>
</organism>
<evidence type="ECO:0000256" key="6">
    <source>
        <dbReference type="ARBA" id="ARBA00023136"/>
    </source>
</evidence>
<keyword evidence="7" id="KW-0009">Actin-binding</keyword>
<dbReference type="GeneTree" id="ENSGT00940000154653"/>
<accession>A0A8C8HX74</accession>
<dbReference type="FunFam" id="1.10.950.10:FF:000003">
    <property type="entry name" value="supervillin isoform X2"/>
    <property type="match status" value="1"/>
</dbReference>
<dbReference type="SMART" id="SM00153">
    <property type="entry name" value="VHP"/>
    <property type="match status" value="1"/>
</dbReference>
<dbReference type="InterPro" id="IPR007122">
    <property type="entry name" value="Villin/Gelsolin"/>
</dbReference>
<keyword evidence="5" id="KW-0677">Repeat</keyword>
<dbReference type="GO" id="GO:0015629">
    <property type="term" value="C:actin cytoskeleton"/>
    <property type="evidence" value="ECO:0007669"/>
    <property type="project" value="TreeGrafter"/>
</dbReference>
<evidence type="ECO:0000256" key="4">
    <source>
        <dbReference type="ARBA" id="ARBA00022490"/>
    </source>
</evidence>
<comment type="similarity">
    <text evidence="3">Belongs to the villin/gelsolin family.</text>
</comment>
<evidence type="ECO:0000256" key="1">
    <source>
        <dbReference type="ARBA" id="ARBA00004170"/>
    </source>
</evidence>
<dbReference type="Proteomes" id="UP000694402">
    <property type="component" value="Unassembled WGS sequence"/>
</dbReference>
<evidence type="ECO:0000256" key="8">
    <source>
        <dbReference type="ARBA" id="ARBA00023212"/>
    </source>
</evidence>
<dbReference type="Gene3D" id="3.40.20.10">
    <property type="entry name" value="Severin"/>
    <property type="match status" value="5"/>
</dbReference>
<dbReference type="PRINTS" id="PR00597">
    <property type="entry name" value="GELSOLIN"/>
</dbReference>
<dbReference type="InterPro" id="IPR029006">
    <property type="entry name" value="ADF-H/Gelsolin-like_dom_sf"/>
</dbReference>
<dbReference type="CDD" id="cd11288">
    <property type="entry name" value="gelsolin_S5_like"/>
    <property type="match status" value="1"/>
</dbReference>
<comment type="subcellular location">
    <subcellularLocation>
        <location evidence="2">Cytoplasm</location>
        <location evidence="2">Cytoskeleton</location>
    </subcellularLocation>
    <subcellularLocation>
        <location evidence="1">Membrane</location>
        <topology evidence="1">Peripheral membrane protein</topology>
    </subcellularLocation>
</comment>
<feature type="compositionally biased region" description="Basic and acidic residues" evidence="9">
    <location>
        <begin position="484"/>
        <end position="495"/>
    </location>
</feature>
<feature type="region of interest" description="Disordered" evidence="9">
    <location>
        <begin position="378"/>
        <end position="432"/>
    </location>
</feature>
<keyword evidence="6" id="KW-0472">Membrane</keyword>
<dbReference type="GO" id="GO:0005737">
    <property type="term" value="C:cytoplasm"/>
    <property type="evidence" value="ECO:0007669"/>
    <property type="project" value="TreeGrafter"/>
</dbReference>
<dbReference type="PROSITE" id="PS51089">
    <property type="entry name" value="HP"/>
    <property type="match status" value="1"/>
</dbReference>
<feature type="region of interest" description="Disordered" evidence="9">
    <location>
        <begin position="484"/>
        <end position="505"/>
    </location>
</feature>
<dbReference type="PANTHER" id="PTHR11977">
    <property type="entry name" value="VILLIN"/>
    <property type="match status" value="1"/>
</dbReference>
<evidence type="ECO:0000256" key="9">
    <source>
        <dbReference type="SAM" id="MobiDB-lite"/>
    </source>
</evidence>
<reference evidence="11" key="2">
    <citation type="submission" date="2025-09" db="UniProtKB">
        <authorList>
            <consortium name="Ensembl"/>
        </authorList>
    </citation>
    <scope>IDENTIFICATION</scope>
</reference>
<evidence type="ECO:0000313" key="12">
    <source>
        <dbReference type="Proteomes" id="UP000694402"/>
    </source>
</evidence>
<dbReference type="GO" id="GO:0005546">
    <property type="term" value="F:phosphatidylinositol-4,5-bisphosphate binding"/>
    <property type="evidence" value="ECO:0007669"/>
    <property type="project" value="TreeGrafter"/>
</dbReference>
<keyword evidence="8" id="KW-0206">Cytoskeleton</keyword>
<dbReference type="InterPro" id="IPR036886">
    <property type="entry name" value="Villin_headpiece_dom_sf"/>
</dbReference>
<dbReference type="SUPFAM" id="SSF47050">
    <property type="entry name" value="VHP, Villin headpiece domain"/>
    <property type="match status" value="1"/>
</dbReference>
<dbReference type="PANTHER" id="PTHR11977:SF136">
    <property type="entry name" value="LOW QUALITY PROTEIN: SUPERVILLIN"/>
    <property type="match status" value="1"/>
</dbReference>
<dbReference type="InterPro" id="IPR007123">
    <property type="entry name" value="Gelsolin-like_dom"/>
</dbReference>
<dbReference type="SMART" id="SM00262">
    <property type="entry name" value="GEL"/>
    <property type="match status" value="4"/>
</dbReference>
<dbReference type="Pfam" id="PF02209">
    <property type="entry name" value="VHP"/>
    <property type="match status" value="1"/>
</dbReference>
<evidence type="ECO:0000259" key="10">
    <source>
        <dbReference type="PROSITE" id="PS51089"/>
    </source>
</evidence>
<gene>
    <name evidence="11" type="primary">LOC112260878</name>
</gene>
<feature type="region of interest" description="Disordered" evidence="9">
    <location>
        <begin position="24"/>
        <end position="71"/>
    </location>
</feature>
<sequence>PPALTPSCAGLVVNRILEEDLPRYTRASDPCEPIMGIRSRARPEDQPGPAAQPHTEPVLSLPGGPGDPVSSKAERIARYKAERRRQLSERYGVVLDQEINMDYSPRYSRSRRESDVSDKGAPAVTERRREREEVEEGREGGRESSRRAPYSSRLGRVFMQVPVVILMAQSVFSCSLAALSQSDWSLQTDSEGDAASQSLISWPSRYWSRNILYGADRERGVARRPRRYINPGDNRKSSERFRTQPITSAEWLESDRIWLNPCPGNQSIHYIPIVLCMSLMSRDLLLGTRITGSVPRPRSRERRLLRVQDRSHTQPIPNKEVDIAHTYGLNIWVEDKLGRLSKSSLFREYGAIWVTPTDYHLLSCPSLVEKMALFNQLSTQPSKPATKGSGASRVDTRQRRANSRFQTQPITQGEVAQVGQTPASRPSPSPRERWLRLALLKKSGDEDWRNRMNKKKEVVKVSVTERHSTRMGKEMEIQAQMSIEERKQISSRDEAWESTGKGVANNSTQYTATEHMVKKGLTASSSAISPILSPVSTKLKSSVTGYKPLEEIEARPEMNLESDKKLDKLETFLGRLNSRVADLQETTLTVTEKAVKEVMRMDDEIFSKFYSHVADFPRMPSRIEIDDDFDAIFGTPAPKLTSALAQHKRAVRPSRNVQSSKNPLKMLAAREDIRHEYTEQRLNIGLIESKRMRDEKCDTESMYSDAALAGLPSKENSNNVSLRSVNISEQMSNNSAVPYKNLMLIQVKGRRHVQTRLVEPRASALNSGDCFLLVTPQHCFVWMGEFANVIEKAKASELATCIQTKRDLGCRASQIQTIEEGVNPQNHAATEFWKTLRGQQTYQSAGPLEEDELFEGAIVETNCIFRLLEDKLVPDDDQWGKVPHSTLLQSKEVLVFDFGSEVYVWHGKEVTLAQRKVAFQLAKHLWNGTFDYTCCDINPLDPGGCNARIPWKGQGRPDWAIFGRLTQHNETILFKEKFLDWTDTKKPQPKNSNLQVTEPYDAALMLPVLQTAVSTVLDGMNVGRGHGSVEGEDRMRTLEISTVSVDVWHILEFDYSRLPQRSIGQFHEGDAYVVKWKYTVSAAVGRRQNPELRTSDPVKEQGCYFFWQGRNSTVREKGTSALTTVELEEERGAQVQVQQGKEPPCFLQCFNGGMIIHCGKREEEEENIQTEWRLYCVRGEVPVEGHLLEVVSHCSSLRSRSSMILLNVNKALIYLWHGCKAQQHTRLVGLNAAQRIKEQCPLEAGLHSSSKVTITECDEGSEPTGFWDAVGIKDRKAYDCMLQDPGKFNFTPRLFKLSSSSGQFVATEFYHPSRAPDMVSSLPFLQEDLYRASQPALFLVDNFHEVYLWQGWWPQDSENPSSTRIRWDMDRKCAMETVLQYCMENNEKTSQKSYLIHAGLEPLTFTNVFPSWEHREDIAEITEREVEVCNQIILVEDVLARLCQNTYPLAELLARPLPEGVDPLRLELYLSDQDFEKALDTKREEYEGLPGWKQVNLKKAKGLF</sequence>
<dbReference type="CDD" id="cd11280">
    <property type="entry name" value="gelsolin_like"/>
    <property type="match status" value="1"/>
</dbReference>
<dbReference type="GO" id="GO:0008154">
    <property type="term" value="P:actin polymerization or depolymerization"/>
    <property type="evidence" value="ECO:0007669"/>
    <property type="project" value="TreeGrafter"/>
</dbReference>
<feature type="compositionally biased region" description="Basic and acidic residues" evidence="9">
    <location>
        <begin position="125"/>
        <end position="146"/>
    </location>
</feature>
<dbReference type="GO" id="GO:0051014">
    <property type="term" value="P:actin filament severing"/>
    <property type="evidence" value="ECO:0007669"/>
    <property type="project" value="TreeGrafter"/>
</dbReference>
<dbReference type="InterPro" id="IPR003128">
    <property type="entry name" value="Villin_headpiece"/>
</dbReference>
<dbReference type="CDD" id="cd11289">
    <property type="entry name" value="gelsolin_S2_like"/>
    <property type="match status" value="1"/>
</dbReference>
<reference evidence="11" key="1">
    <citation type="submission" date="2025-08" db="UniProtKB">
        <authorList>
            <consortium name="Ensembl"/>
        </authorList>
    </citation>
    <scope>IDENTIFICATION</scope>
</reference>
<dbReference type="GO" id="GO:0051015">
    <property type="term" value="F:actin filament binding"/>
    <property type="evidence" value="ECO:0007669"/>
    <property type="project" value="InterPro"/>
</dbReference>
<name>A0A8C8HX74_ONCTS</name>
<protein>
    <recommendedName>
        <fullName evidence="10">HP domain-containing protein</fullName>
    </recommendedName>
</protein>
<keyword evidence="12" id="KW-1185">Reference proteome</keyword>
<evidence type="ECO:0000256" key="2">
    <source>
        <dbReference type="ARBA" id="ARBA00004245"/>
    </source>
</evidence>
<evidence type="ECO:0000256" key="3">
    <source>
        <dbReference type="ARBA" id="ARBA00008418"/>
    </source>
</evidence>
<proteinExistence type="inferred from homology"/>
<dbReference type="CDD" id="cd11293">
    <property type="entry name" value="gelsolin_S4_like"/>
    <property type="match status" value="1"/>
</dbReference>
<dbReference type="Gene3D" id="1.10.950.10">
    <property type="entry name" value="Villin headpiece domain"/>
    <property type="match status" value="1"/>
</dbReference>
<keyword evidence="4" id="KW-0963">Cytoplasm</keyword>